<evidence type="ECO:0000256" key="2">
    <source>
        <dbReference type="ARBA" id="ARBA00022692"/>
    </source>
</evidence>
<dbReference type="PANTHER" id="PTHR10994:SF145">
    <property type="entry name" value="RETICULON-LIKE PROTEIN B13"/>
    <property type="match status" value="1"/>
</dbReference>
<dbReference type="Pfam" id="PF02453">
    <property type="entry name" value="Reticulon"/>
    <property type="match status" value="1"/>
</dbReference>
<gene>
    <name evidence="8" type="ORF">RJ639_023491</name>
</gene>
<reference evidence="8" key="1">
    <citation type="submission" date="2022-12" db="EMBL/GenBank/DDBJ databases">
        <title>Draft genome assemblies for two species of Escallonia (Escalloniales).</title>
        <authorList>
            <person name="Chanderbali A."/>
            <person name="Dervinis C."/>
            <person name="Anghel I."/>
            <person name="Soltis D."/>
            <person name="Soltis P."/>
            <person name="Zapata F."/>
        </authorList>
    </citation>
    <scope>NUCLEOTIDE SEQUENCE</scope>
    <source>
        <strain evidence="8">UCBG64.0493</strain>
        <tissue evidence="8">Leaf</tissue>
    </source>
</reference>
<feature type="transmembrane region" description="Helical" evidence="6">
    <location>
        <begin position="133"/>
        <end position="154"/>
    </location>
</feature>
<evidence type="ECO:0000256" key="5">
    <source>
        <dbReference type="ARBA" id="ARBA00023136"/>
    </source>
</evidence>
<feature type="domain" description="Reticulon" evidence="7">
    <location>
        <begin position="30"/>
        <end position="201"/>
    </location>
</feature>
<dbReference type="AlphaFoldDB" id="A0AA88V0P0"/>
<dbReference type="InterPro" id="IPR003388">
    <property type="entry name" value="Reticulon"/>
</dbReference>
<name>A0AA88V0P0_9ASTE</name>
<evidence type="ECO:0000313" key="9">
    <source>
        <dbReference type="Proteomes" id="UP001188597"/>
    </source>
</evidence>
<feature type="transmembrane region" description="Helical" evidence="6">
    <location>
        <begin position="67"/>
        <end position="89"/>
    </location>
</feature>
<dbReference type="GO" id="GO:0005789">
    <property type="term" value="C:endoplasmic reticulum membrane"/>
    <property type="evidence" value="ECO:0007669"/>
    <property type="project" value="UniProtKB-SubCell"/>
</dbReference>
<keyword evidence="3 6" id="KW-0256">Endoplasmic reticulum</keyword>
<dbReference type="InterPro" id="IPR045064">
    <property type="entry name" value="Reticulon-like"/>
</dbReference>
<accession>A0AA88V0P0</accession>
<keyword evidence="5 6" id="KW-0472">Membrane</keyword>
<evidence type="ECO:0000259" key="7">
    <source>
        <dbReference type="PROSITE" id="PS50845"/>
    </source>
</evidence>
<evidence type="ECO:0000256" key="4">
    <source>
        <dbReference type="ARBA" id="ARBA00022989"/>
    </source>
</evidence>
<dbReference type="GO" id="GO:0009617">
    <property type="term" value="P:response to bacterium"/>
    <property type="evidence" value="ECO:0007669"/>
    <property type="project" value="InterPro"/>
</dbReference>
<feature type="transmembrane region" description="Helical" evidence="6">
    <location>
        <begin position="41"/>
        <end position="61"/>
    </location>
</feature>
<protein>
    <recommendedName>
        <fullName evidence="6">Reticulon-like protein</fullName>
    </recommendedName>
</protein>
<dbReference type="EMBL" id="JAVXUP010003232">
    <property type="protein sequence ID" value="KAK2999586.1"/>
    <property type="molecule type" value="Genomic_DNA"/>
</dbReference>
<dbReference type="PANTHER" id="PTHR10994">
    <property type="entry name" value="RETICULON"/>
    <property type="match status" value="1"/>
</dbReference>
<comment type="subcellular location">
    <subcellularLocation>
        <location evidence="1 6">Endoplasmic reticulum membrane</location>
        <topology evidence="1 6">Multi-pass membrane protein</topology>
    </subcellularLocation>
</comment>
<evidence type="ECO:0000256" key="6">
    <source>
        <dbReference type="RuleBase" id="RU363132"/>
    </source>
</evidence>
<sequence length="201" mass="22697">MSSGAAQSSRPPVTEIRSKQNKRYDLQNTLKDIYLWRRKSLSMTVLVVATATWALLEVYQFNFVSVASWLAISVLATLFIWGNILRLLGKEAAARLPGMEVSEGTAIEVAYSIKECVEEGVRWMFRVSAERPWFVFAGTAAGIIGGMTLAVIYAKYEDKLSVYWDRVRGQCRRLYNTIDEKLVVGKMKDKAVGETKEKKVE</sequence>
<comment type="caution">
    <text evidence="8">The sequence shown here is derived from an EMBL/GenBank/DDBJ whole genome shotgun (WGS) entry which is preliminary data.</text>
</comment>
<proteinExistence type="predicted"/>
<dbReference type="Proteomes" id="UP001188597">
    <property type="component" value="Unassembled WGS sequence"/>
</dbReference>
<keyword evidence="4 6" id="KW-1133">Transmembrane helix</keyword>
<keyword evidence="2 6" id="KW-0812">Transmembrane</keyword>
<organism evidence="8 9">
    <name type="scientific">Escallonia herrerae</name>
    <dbReference type="NCBI Taxonomy" id="1293975"/>
    <lineage>
        <taxon>Eukaryota</taxon>
        <taxon>Viridiplantae</taxon>
        <taxon>Streptophyta</taxon>
        <taxon>Embryophyta</taxon>
        <taxon>Tracheophyta</taxon>
        <taxon>Spermatophyta</taxon>
        <taxon>Magnoliopsida</taxon>
        <taxon>eudicotyledons</taxon>
        <taxon>Gunneridae</taxon>
        <taxon>Pentapetalae</taxon>
        <taxon>asterids</taxon>
        <taxon>campanulids</taxon>
        <taxon>Escalloniales</taxon>
        <taxon>Escalloniaceae</taxon>
        <taxon>Escallonia</taxon>
    </lineage>
</organism>
<evidence type="ECO:0000256" key="1">
    <source>
        <dbReference type="ARBA" id="ARBA00004477"/>
    </source>
</evidence>
<dbReference type="PROSITE" id="PS50845">
    <property type="entry name" value="RETICULON"/>
    <property type="match status" value="1"/>
</dbReference>
<evidence type="ECO:0000313" key="8">
    <source>
        <dbReference type="EMBL" id="KAK2999586.1"/>
    </source>
</evidence>
<evidence type="ECO:0000256" key="3">
    <source>
        <dbReference type="ARBA" id="ARBA00022824"/>
    </source>
</evidence>
<keyword evidence="9" id="KW-1185">Reference proteome</keyword>